<dbReference type="GO" id="GO:0003735">
    <property type="term" value="F:structural constituent of ribosome"/>
    <property type="evidence" value="ECO:0007669"/>
    <property type="project" value="InterPro"/>
</dbReference>
<dbReference type="InterPro" id="IPR036394">
    <property type="entry name" value="Ribosomal_uL22_sf"/>
</dbReference>
<dbReference type="InterPro" id="IPR001063">
    <property type="entry name" value="Ribosomal_uL22"/>
</dbReference>
<feature type="compositionally biased region" description="Basic and acidic residues" evidence="5">
    <location>
        <begin position="29"/>
        <end position="40"/>
    </location>
</feature>
<evidence type="ECO:0000256" key="2">
    <source>
        <dbReference type="ARBA" id="ARBA00022980"/>
    </source>
</evidence>
<evidence type="ECO:0000256" key="4">
    <source>
        <dbReference type="RuleBase" id="RU004005"/>
    </source>
</evidence>
<dbReference type="PANTHER" id="PTHR13501:SF10">
    <property type="entry name" value="LARGE RIBOSOMAL SUBUNIT PROTEIN UL22M"/>
    <property type="match status" value="1"/>
</dbReference>
<sequence length="302" mass="34892">MPRRGIRWWGRGSSTTEQTQSENPILDEYLAKQRAREDKRKKASPAPSPMSTGDLSADSIFADEHDTGKAAQPAEVPEPTGPRPRDKAAMAAALDPDPRSRRRWERKMVIREIRKRGRLSKAQVIKRTERESLTKSPFIHTSIKKLGPLARQIAGKPIEEAITQMRFSKKKAAIDVKQILEHARNEAIVRRGMGLGKAQGEFHEPLLIRNKEGKKMIVTDKSRIYVDQAWVGRGSYTKEPSFRARGRVDILRSPQTSISVLLKEEKTRIREHEERKKKRDNRKLWVQLPDRPIQQQTQWYKW</sequence>
<comment type="caution">
    <text evidence="6">The sequence shown here is derived from an EMBL/GenBank/DDBJ whole genome shotgun (WGS) entry which is preliminary data.</text>
</comment>
<dbReference type="Pfam" id="PF00237">
    <property type="entry name" value="Ribosomal_L22"/>
    <property type="match status" value="2"/>
</dbReference>
<proteinExistence type="inferred from homology"/>
<feature type="compositionally biased region" description="Polar residues" evidence="5">
    <location>
        <begin position="13"/>
        <end position="23"/>
    </location>
</feature>
<evidence type="ECO:0000256" key="3">
    <source>
        <dbReference type="ARBA" id="ARBA00023274"/>
    </source>
</evidence>
<keyword evidence="2 4" id="KW-0689">Ribosomal protein</keyword>
<dbReference type="Proteomes" id="UP000799429">
    <property type="component" value="Unassembled WGS sequence"/>
</dbReference>
<name>A0A9P4VSP2_9PEZI</name>
<dbReference type="OrthoDB" id="416470at2759"/>
<dbReference type="Gene3D" id="3.90.470.10">
    <property type="entry name" value="Ribosomal protein L22/L17"/>
    <property type="match status" value="1"/>
</dbReference>
<organism evidence="6 7">
    <name type="scientific">Patellaria atrata CBS 101060</name>
    <dbReference type="NCBI Taxonomy" id="1346257"/>
    <lineage>
        <taxon>Eukaryota</taxon>
        <taxon>Fungi</taxon>
        <taxon>Dikarya</taxon>
        <taxon>Ascomycota</taxon>
        <taxon>Pezizomycotina</taxon>
        <taxon>Dothideomycetes</taxon>
        <taxon>Dothideomycetes incertae sedis</taxon>
        <taxon>Patellariales</taxon>
        <taxon>Patellariaceae</taxon>
        <taxon>Patellaria</taxon>
    </lineage>
</organism>
<dbReference type="PANTHER" id="PTHR13501">
    <property type="entry name" value="CHLOROPLAST 50S RIBOSOMAL PROTEIN L22-RELATED"/>
    <property type="match status" value="1"/>
</dbReference>
<evidence type="ECO:0000256" key="1">
    <source>
        <dbReference type="ARBA" id="ARBA00009451"/>
    </source>
</evidence>
<comment type="similarity">
    <text evidence="1 4">Belongs to the universal ribosomal protein uL22 family.</text>
</comment>
<dbReference type="FunFam" id="3.90.470.10:FF:000017">
    <property type="entry name" value="54S ribosomal protein L22, mitochondrial"/>
    <property type="match status" value="1"/>
</dbReference>
<reference evidence="6" key="1">
    <citation type="journal article" date="2020" name="Stud. Mycol.">
        <title>101 Dothideomycetes genomes: a test case for predicting lifestyles and emergence of pathogens.</title>
        <authorList>
            <person name="Haridas S."/>
            <person name="Albert R."/>
            <person name="Binder M."/>
            <person name="Bloem J."/>
            <person name="Labutti K."/>
            <person name="Salamov A."/>
            <person name="Andreopoulos B."/>
            <person name="Baker S."/>
            <person name="Barry K."/>
            <person name="Bills G."/>
            <person name="Bluhm B."/>
            <person name="Cannon C."/>
            <person name="Castanera R."/>
            <person name="Culley D."/>
            <person name="Daum C."/>
            <person name="Ezra D."/>
            <person name="Gonzalez J."/>
            <person name="Henrissat B."/>
            <person name="Kuo A."/>
            <person name="Liang C."/>
            <person name="Lipzen A."/>
            <person name="Lutzoni F."/>
            <person name="Magnuson J."/>
            <person name="Mondo S."/>
            <person name="Nolan M."/>
            <person name="Ohm R."/>
            <person name="Pangilinan J."/>
            <person name="Park H.-J."/>
            <person name="Ramirez L."/>
            <person name="Alfaro M."/>
            <person name="Sun H."/>
            <person name="Tritt A."/>
            <person name="Yoshinaga Y."/>
            <person name="Zwiers L.-H."/>
            <person name="Turgeon B."/>
            <person name="Goodwin S."/>
            <person name="Spatafora J."/>
            <person name="Crous P."/>
            <person name="Grigoriev I."/>
        </authorList>
    </citation>
    <scope>NUCLEOTIDE SEQUENCE</scope>
    <source>
        <strain evidence="6">CBS 101060</strain>
    </source>
</reference>
<keyword evidence="3 4" id="KW-0687">Ribonucleoprotein</keyword>
<dbReference type="AlphaFoldDB" id="A0A9P4VSP2"/>
<evidence type="ECO:0000256" key="5">
    <source>
        <dbReference type="SAM" id="MobiDB-lite"/>
    </source>
</evidence>
<dbReference type="SUPFAM" id="SSF54843">
    <property type="entry name" value="Ribosomal protein L22"/>
    <property type="match status" value="1"/>
</dbReference>
<feature type="region of interest" description="Disordered" evidence="5">
    <location>
        <begin position="1"/>
        <end position="102"/>
    </location>
</feature>
<dbReference type="InterPro" id="IPR047867">
    <property type="entry name" value="Ribosomal_uL22_bac/org-type"/>
</dbReference>
<dbReference type="GO" id="GO:0006412">
    <property type="term" value="P:translation"/>
    <property type="evidence" value="ECO:0007669"/>
    <property type="project" value="InterPro"/>
</dbReference>
<gene>
    <name evidence="6" type="ORF">M501DRAFT_1002357</name>
</gene>
<evidence type="ECO:0000313" key="7">
    <source>
        <dbReference type="Proteomes" id="UP000799429"/>
    </source>
</evidence>
<dbReference type="EMBL" id="MU006093">
    <property type="protein sequence ID" value="KAF2840072.1"/>
    <property type="molecule type" value="Genomic_DNA"/>
</dbReference>
<dbReference type="GO" id="GO:0015934">
    <property type="term" value="C:large ribosomal subunit"/>
    <property type="evidence" value="ECO:0007669"/>
    <property type="project" value="InterPro"/>
</dbReference>
<keyword evidence="7" id="KW-1185">Reference proteome</keyword>
<accession>A0A9P4VSP2</accession>
<protein>
    <submittedName>
        <fullName evidence="6">Ribosomal protein L22</fullName>
    </submittedName>
</protein>
<evidence type="ECO:0000313" key="6">
    <source>
        <dbReference type="EMBL" id="KAF2840072.1"/>
    </source>
</evidence>